<evidence type="ECO:0000256" key="2">
    <source>
        <dbReference type="ARBA" id="ARBA00006763"/>
    </source>
</evidence>
<gene>
    <name evidence="4" type="ORF">BvMPK_0920</name>
</gene>
<dbReference type="EC" id="3.2.2.n1" evidence="3"/>
<reference evidence="5" key="1">
    <citation type="submission" date="2015-10" db="EMBL/GenBank/DDBJ databases">
        <title>Extensive mobilome-driven genome diversification in gut-associated Bacteroides vulgatus mpk.</title>
        <authorList>
            <person name="Beier S."/>
            <person name="Lange A."/>
            <person name="Huson D.H."/>
            <person name="Frick J.-S."/>
            <person name="Autenrieth I.B."/>
        </authorList>
    </citation>
    <scope>NUCLEOTIDE SEQUENCE [LARGE SCALE GENOMIC DNA]</scope>
    <source>
        <strain evidence="5">mpk</strain>
    </source>
</reference>
<dbReference type="SUPFAM" id="SSF102405">
    <property type="entry name" value="MCP/YpsA-like"/>
    <property type="match status" value="1"/>
</dbReference>
<dbReference type="Proteomes" id="UP000061587">
    <property type="component" value="Chromosome"/>
</dbReference>
<dbReference type="GO" id="GO:0009691">
    <property type="term" value="P:cytokinin biosynthetic process"/>
    <property type="evidence" value="ECO:0007669"/>
    <property type="project" value="UniProtKB-UniRule"/>
</dbReference>
<reference evidence="4 5" key="2">
    <citation type="journal article" date="2016" name="Genome Biol. Evol.">
        <title>Extensive mobilome-driven genome diversification in mouse gut-associated Bacteroides vulgatus mpk.</title>
        <authorList>
            <person name="Lange A."/>
            <person name="Beier S."/>
            <person name="Steimle A."/>
            <person name="Autenrieth I.B."/>
            <person name="Huson D.H."/>
            <person name="Frick J.S."/>
        </authorList>
    </citation>
    <scope>NUCLEOTIDE SEQUENCE [LARGE SCALE GENOMIC DNA]</scope>
    <source>
        <strain evidence="5">mpk</strain>
    </source>
</reference>
<dbReference type="EMBL" id="CP013020">
    <property type="protein sequence ID" value="ALK83538.1"/>
    <property type="molecule type" value="Genomic_DNA"/>
</dbReference>
<comment type="similarity">
    <text evidence="2 3">Belongs to the LOG family.</text>
</comment>
<sequence>MSIIGAGRGGLDPPENIRNYMNDIKNVCVYSASSTKIAKVYFDVAEELGRLLAEKKINLINGAGCIGLMSATSDAALAAGGTVTGVIPHFMVEQGWHHTGLTRLIETETMHERKRMMADLSDGVIALPGGCGTLEELLEIITWKQLGLYLNPIIILNINGFYNPLLEMLQRAVEGNFMRKEHVAIWKVASTAEEAINLLYTTPVWNKEIRKFAAI</sequence>
<dbReference type="Pfam" id="PF03641">
    <property type="entry name" value="Lysine_decarbox"/>
    <property type="match status" value="1"/>
</dbReference>
<dbReference type="AlphaFoldDB" id="A0A0N7J6W9"/>
<dbReference type="PATRIC" id="fig|821.40.peg.1086"/>
<evidence type="ECO:0000256" key="1">
    <source>
        <dbReference type="ARBA" id="ARBA00000274"/>
    </source>
</evidence>
<keyword evidence="3" id="KW-0378">Hydrolase</keyword>
<name>A0A0N7J6W9_PHOVU</name>
<dbReference type="InterPro" id="IPR031100">
    <property type="entry name" value="LOG_fam"/>
</dbReference>
<dbReference type="Gene3D" id="3.40.50.450">
    <property type="match status" value="1"/>
</dbReference>
<evidence type="ECO:0000313" key="5">
    <source>
        <dbReference type="Proteomes" id="UP000061587"/>
    </source>
</evidence>
<dbReference type="NCBIfam" id="TIGR00730">
    <property type="entry name" value="Rossman fold protein, TIGR00730 family"/>
    <property type="match status" value="1"/>
</dbReference>
<dbReference type="InterPro" id="IPR005269">
    <property type="entry name" value="LOG"/>
</dbReference>
<accession>A0A0N7J6W9</accession>
<comment type="catalytic activity">
    <reaction evidence="1">
        <text>AMP + H2O = D-ribose 5-phosphate + adenine</text>
        <dbReference type="Rhea" id="RHEA:20129"/>
        <dbReference type="ChEBI" id="CHEBI:15377"/>
        <dbReference type="ChEBI" id="CHEBI:16708"/>
        <dbReference type="ChEBI" id="CHEBI:78346"/>
        <dbReference type="ChEBI" id="CHEBI:456215"/>
        <dbReference type="EC" id="3.2.2.4"/>
    </reaction>
</comment>
<proteinExistence type="inferred from homology"/>
<dbReference type="PANTHER" id="PTHR31223:SF70">
    <property type="entry name" value="LOG FAMILY PROTEIN YJL055W"/>
    <property type="match status" value="1"/>
</dbReference>
<organism evidence="4 5">
    <name type="scientific">Phocaeicola vulgatus</name>
    <name type="common">Bacteroides vulgatus</name>
    <dbReference type="NCBI Taxonomy" id="821"/>
    <lineage>
        <taxon>Bacteria</taxon>
        <taxon>Pseudomonadati</taxon>
        <taxon>Bacteroidota</taxon>
        <taxon>Bacteroidia</taxon>
        <taxon>Bacteroidales</taxon>
        <taxon>Bacteroidaceae</taxon>
        <taxon>Phocaeicola</taxon>
    </lineage>
</organism>
<dbReference type="PANTHER" id="PTHR31223">
    <property type="entry name" value="LOG FAMILY PROTEIN YJL055W"/>
    <property type="match status" value="1"/>
</dbReference>
<evidence type="ECO:0000313" key="4">
    <source>
        <dbReference type="EMBL" id="ALK83538.1"/>
    </source>
</evidence>
<keyword evidence="3" id="KW-0203">Cytokinin biosynthesis</keyword>
<protein>
    <recommendedName>
        <fullName evidence="3">Cytokinin riboside 5'-monophosphate phosphoribohydrolase</fullName>
        <ecNumber evidence="3">3.2.2.n1</ecNumber>
    </recommendedName>
</protein>
<evidence type="ECO:0000256" key="3">
    <source>
        <dbReference type="RuleBase" id="RU363015"/>
    </source>
</evidence>
<dbReference type="GO" id="GO:0008714">
    <property type="term" value="F:AMP nucleosidase activity"/>
    <property type="evidence" value="ECO:0007669"/>
    <property type="project" value="UniProtKB-EC"/>
</dbReference>
<dbReference type="GO" id="GO:0005829">
    <property type="term" value="C:cytosol"/>
    <property type="evidence" value="ECO:0007669"/>
    <property type="project" value="TreeGrafter"/>
</dbReference>